<feature type="active site" description="Proton acceptor" evidence="7">
    <location>
        <position position="195"/>
    </location>
</feature>
<evidence type="ECO:0000256" key="1">
    <source>
        <dbReference type="ARBA" id="ARBA00011009"/>
    </source>
</evidence>
<keyword evidence="2 10" id="KW-0560">Oxidoreductase</keyword>
<evidence type="ECO:0000259" key="13">
    <source>
        <dbReference type="Pfam" id="PF07479"/>
    </source>
</evidence>
<accession>A0AAE0BYI6</accession>
<evidence type="ECO:0000256" key="2">
    <source>
        <dbReference type="ARBA" id="ARBA00023002"/>
    </source>
</evidence>
<comment type="caution">
    <text evidence="14">The sequence shown here is derived from an EMBL/GenBank/DDBJ whole genome shotgun (WGS) entry which is preliminary data.</text>
</comment>
<dbReference type="GO" id="GO:0005829">
    <property type="term" value="C:cytosol"/>
    <property type="evidence" value="ECO:0007669"/>
    <property type="project" value="TreeGrafter"/>
</dbReference>
<evidence type="ECO:0000256" key="7">
    <source>
        <dbReference type="PIRSR" id="PIRSR000114-1"/>
    </source>
</evidence>
<dbReference type="SUPFAM" id="SSF51735">
    <property type="entry name" value="NAD(P)-binding Rossmann-fold domains"/>
    <property type="match status" value="1"/>
</dbReference>
<dbReference type="PANTHER" id="PTHR11728:SF1">
    <property type="entry name" value="GLYCEROL-3-PHOSPHATE DEHYDROGENASE [NAD(+)] 2, CHLOROPLASTIC"/>
    <property type="match status" value="1"/>
</dbReference>
<dbReference type="Gene3D" id="3.40.50.720">
    <property type="entry name" value="NAD(P)-binding Rossmann-like Domain"/>
    <property type="match status" value="1"/>
</dbReference>
<dbReference type="EMBL" id="LGRX02030984">
    <property type="protein sequence ID" value="KAK3245132.1"/>
    <property type="molecule type" value="Genomic_DNA"/>
</dbReference>
<dbReference type="InterPro" id="IPR011128">
    <property type="entry name" value="G3P_DH_NAD-dep_N"/>
</dbReference>
<dbReference type="GO" id="GO:0020015">
    <property type="term" value="C:glycosome"/>
    <property type="evidence" value="ECO:0007669"/>
    <property type="project" value="UniProtKB-SubCell"/>
</dbReference>
<dbReference type="Pfam" id="PF01210">
    <property type="entry name" value="NAD_Gly3P_dh_N"/>
    <property type="match status" value="1"/>
</dbReference>
<dbReference type="GO" id="GO:0005975">
    <property type="term" value="P:carbohydrate metabolic process"/>
    <property type="evidence" value="ECO:0007669"/>
    <property type="project" value="InterPro"/>
</dbReference>
<feature type="binding site" evidence="9">
    <location>
        <position position="144"/>
    </location>
    <ligand>
        <name>NAD(+)</name>
        <dbReference type="ChEBI" id="CHEBI:57540"/>
    </ligand>
</feature>
<dbReference type="SUPFAM" id="SSF48179">
    <property type="entry name" value="6-phosphogluconate dehydrogenase C-terminal domain-like"/>
    <property type="match status" value="1"/>
</dbReference>
<evidence type="ECO:0000256" key="10">
    <source>
        <dbReference type="RuleBase" id="RU000437"/>
    </source>
</evidence>
<dbReference type="InterPro" id="IPR013328">
    <property type="entry name" value="6PGD_dom2"/>
</dbReference>
<dbReference type="AlphaFoldDB" id="A0AAE0BYI6"/>
<feature type="binding site" evidence="8">
    <location>
        <position position="111"/>
    </location>
    <ligand>
        <name>substrate</name>
    </ligand>
</feature>
<dbReference type="EC" id="1.1.1.8" evidence="11"/>
<evidence type="ECO:0000256" key="6">
    <source>
        <dbReference type="ARBA" id="ARBA00084116"/>
    </source>
</evidence>
<dbReference type="PIRSF" id="PIRSF000114">
    <property type="entry name" value="Glycerol-3-P_dh"/>
    <property type="match status" value="1"/>
</dbReference>
<feature type="binding site" evidence="9">
    <location>
        <position position="259"/>
    </location>
    <ligand>
        <name>NAD(+)</name>
        <dbReference type="ChEBI" id="CHEBI:57540"/>
    </ligand>
</feature>
<comment type="similarity">
    <text evidence="1 10">Belongs to the NAD-dependent glycerol-3-phosphate dehydrogenase family.</text>
</comment>
<dbReference type="HAMAP" id="MF_00394">
    <property type="entry name" value="NAD_Glyc3P_dehydrog"/>
    <property type="match status" value="1"/>
</dbReference>
<dbReference type="FunFam" id="1.10.1040.10:FF:000001">
    <property type="entry name" value="Glycerol-3-phosphate dehydrogenase [NAD(P)+]"/>
    <property type="match status" value="1"/>
</dbReference>
<dbReference type="FunFam" id="3.40.50.720:FF:000019">
    <property type="entry name" value="Glycerol-3-phosphate dehydrogenase [NAD(P)+]"/>
    <property type="match status" value="1"/>
</dbReference>
<dbReference type="PANTHER" id="PTHR11728">
    <property type="entry name" value="GLYCEROL-3-PHOSPHATE DEHYDROGENASE"/>
    <property type="match status" value="1"/>
</dbReference>
<evidence type="ECO:0000259" key="12">
    <source>
        <dbReference type="Pfam" id="PF01210"/>
    </source>
</evidence>
<evidence type="ECO:0000256" key="5">
    <source>
        <dbReference type="ARBA" id="ARBA00060503"/>
    </source>
</evidence>
<evidence type="ECO:0000256" key="9">
    <source>
        <dbReference type="PIRSR" id="PIRSR000114-3"/>
    </source>
</evidence>
<organism evidence="14 15">
    <name type="scientific">Cymbomonas tetramitiformis</name>
    <dbReference type="NCBI Taxonomy" id="36881"/>
    <lineage>
        <taxon>Eukaryota</taxon>
        <taxon>Viridiplantae</taxon>
        <taxon>Chlorophyta</taxon>
        <taxon>Pyramimonadophyceae</taxon>
        <taxon>Pyramimonadales</taxon>
        <taxon>Pyramimonadaceae</taxon>
        <taxon>Cymbomonas</taxon>
    </lineage>
</organism>
<feature type="binding site" evidence="8">
    <location>
        <begin position="259"/>
        <end position="260"/>
    </location>
    <ligand>
        <name>substrate</name>
    </ligand>
</feature>
<comment type="catalytic activity">
    <reaction evidence="4 11">
        <text>sn-glycerol 3-phosphate + NAD(+) = dihydroxyacetone phosphate + NADH + H(+)</text>
        <dbReference type="Rhea" id="RHEA:11092"/>
        <dbReference type="ChEBI" id="CHEBI:15378"/>
        <dbReference type="ChEBI" id="CHEBI:57540"/>
        <dbReference type="ChEBI" id="CHEBI:57597"/>
        <dbReference type="ChEBI" id="CHEBI:57642"/>
        <dbReference type="ChEBI" id="CHEBI:57945"/>
        <dbReference type="EC" id="1.1.1.8"/>
    </reaction>
</comment>
<dbReference type="GO" id="GO:0051287">
    <property type="term" value="F:NAD binding"/>
    <property type="evidence" value="ECO:0007669"/>
    <property type="project" value="UniProtKB-UniRule"/>
</dbReference>
<dbReference type="NCBIfam" id="NF000940">
    <property type="entry name" value="PRK00094.1-2"/>
    <property type="match status" value="1"/>
</dbReference>
<dbReference type="InterPro" id="IPR006109">
    <property type="entry name" value="G3P_DH_NAD-dep_C"/>
</dbReference>
<dbReference type="Gene3D" id="1.10.1040.10">
    <property type="entry name" value="N-(1-d-carboxylethyl)-l-norvaline Dehydrogenase, domain 2"/>
    <property type="match status" value="1"/>
</dbReference>
<dbReference type="NCBIfam" id="NF000942">
    <property type="entry name" value="PRK00094.1-4"/>
    <property type="match status" value="1"/>
</dbReference>
<evidence type="ECO:0000256" key="8">
    <source>
        <dbReference type="PIRSR" id="PIRSR000114-2"/>
    </source>
</evidence>
<keyword evidence="15" id="KW-1185">Reference proteome</keyword>
<keyword evidence="3 9" id="KW-0520">NAD</keyword>
<gene>
    <name evidence="14" type="ORF">CYMTET_45284</name>
</gene>
<evidence type="ECO:0000313" key="14">
    <source>
        <dbReference type="EMBL" id="KAK3245132.1"/>
    </source>
</evidence>
<feature type="binding site" evidence="9">
    <location>
        <position position="282"/>
    </location>
    <ligand>
        <name>NAD(+)</name>
        <dbReference type="ChEBI" id="CHEBI:57540"/>
    </ligand>
</feature>
<dbReference type="InterPro" id="IPR008927">
    <property type="entry name" value="6-PGluconate_DH-like_C_sf"/>
</dbReference>
<dbReference type="GO" id="GO:0141152">
    <property type="term" value="F:glycerol-3-phosphate dehydrogenase (NAD+) activity"/>
    <property type="evidence" value="ECO:0007669"/>
    <property type="project" value="UniProtKB-UniRule"/>
</dbReference>
<reference evidence="14 15" key="1">
    <citation type="journal article" date="2015" name="Genome Biol. Evol.">
        <title>Comparative Genomics of a Bacterivorous Green Alga Reveals Evolutionary Causalities and Consequences of Phago-Mixotrophic Mode of Nutrition.</title>
        <authorList>
            <person name="Burns J.A."/>
            <person name="Paasch A."/>
            <person name="Narechania A."/>
            <person name="Kim E."/>
        </authorList>
    </citation>
    <scope>NUCLEOTIDE SEQUENCE [LARGE SCALE GENOMIC DNA]</scope>
    <source>
        <strain evidence="14 15">PLY_AMNH</strain>
    </source>
</reference>
<evidence type="ECO:0000256" key="4">
    <source>
        <dbReference type="ARBA" id="ARBA00048683"/>
    </source>
</evidence>
<sequence>MSGNSDVKVCVFGSGSFGTAVATVIARNGFKVCMLTRRSDVAKTINGEHRNPSHLSEFSLPPNLTATESNEDAVQGCAFIVHSIPVQASFEFLKERAEIIPAGIPIICTSKGLHTETLETMKEIIPRALGRQQPCAYLSGPTFAAELMKCLPAGATVASEDLDLAKRIAPLFASDWFRIYTTVDVIGIEVGGALKNVYAIMAGMAEGMGFGLNTAALLVTLSCRELNQFAQAMGADPTTLSGLAGMGDLMLTCMGGLSRNRTVGVRLGKGESMQDILEDRKKGLAGVAEGVATAPAALKVADRYNLRAPIVRTMAKVIDGSLTAQEALQALMKVPANSDLVVGATL</sequence>
<evidence type="ECO:0000313" key="15">
    <source>
        <dbReference type="Proteomes" id="UP001190700"/>
    </source>
</evidence>
<feature type="domain" description="Glycerol-3-phosphate dehydrogenase NAD-dependent C-terminal" evidence="13">
    <location>
        <begin position="184"/>
        <end position="328"/>
    </location>
</feature>
<evidence type="ECO:0000256" key="3">
    <source>
        <dbReference type="ARBA" id="ARBA00023027"/>
    </source>
</evidence>
<dbReference type="Proteomes" id="UP001190700">
    <property type="component" value="Unassembled WGS sequence"/>
</dbReference>
<feature type="binding site" evidence="9">
    <location>
        <begin position="13"/>
        <end position="18"/>
    </location>
    <ligand>
        <name>NAD(+)</name>
        <dbReference type="ChEBI" id="CHEBI:57540"/>
    </ligand>
</feature>
<proteinExistence type="inferred from homology"/>
<dbReference type="GO" id="GO:0046168">
    <property type="term" value="P:glycerol-3-phosphate catabolic process"/>
    <property type="evidence" value="ECO:0007669"/>
    <property type="project" value="UniProtKB-UniRule"/>
</dbReference>
<evidence type="ECO:0000256" key="11">
    <source>
        <dbReference type="RuleBase" id="RU361243"/>
    </source>
</evidence>
<comment type="subcellular location">
    <subcellularLocation>
        <location evidence="5">Glycosome</location>
    </subcellularLocation>
</comment>
<dbReference type="PRINTS" id="PR00077">
    <property type="entry name" value="GPDHDRGNASE"/>
</dbReference>
<dbReference type="Pfam" id="PF07479">
    <property type="entry name" value="NAD_Gly3P_dh_C"/>
    <property type="match status" value="1"/>
</dbReference>
<name>A0AAE0BYI6_9CHLO</name>
<dbReference type="PROSITE" id="PS00957">
    <property type="entry name" value="NAD_G3PDH"/>
    <property type="match status" value="1"/>
</dbReference>
<protein>
    <recommendedName>
        <fullName evidence="11">Glycerol-3-phosphate dehydrogenase [NAD(+)]</fullName>
        <ecNumber evidence="11">1.1.1.8</ecNumber>
    </recommendedName>
</protein>
<dbReference type="InterPro" id="IPR036291">
    <property type="entry name" value="NAD(P)-bd_dom_sf"/>
</dbReference>
<keyword evidence="6" id="KW-0327">Glycosome</keyword>
<feature type="domain" description="Glycerol-3-phosphate dehydrogenase NAD-dependent N-terminal" evidence="12">
    <location>
        <begin position="8"/>
        <end position="164"/>
    </location>
</feature>
<dbReference type="InterPro" id="IPR006168">
    <property type="entry name" value="G3P_DH_NAD-dep"/>
</dbReference>